<evidence type="ECO:0000313" key="5">
    <source>
        <dbReference type="Proteomes" id="UP000597762"/>
    </source>
</evidence>
<dbReference type="OrthoDB" id="3345469at2759"/>
<sequence>MPIAFAEDWDNVGLLVEPSAPHNVSKMLLTNDLTPEVLDEALTIKANLILSYHPPVFSPLKRLCQSDWKQKIVVKAIENRIAIYSPHTSCDSLKEGVNDWLLSAFDNACVMPLATKEDPAFCYSHSVTLLIAIEERSKLIQNLKSFQNVTNIESFNVSTFEQEKVHVAFVCTKSALPKIGKLFLEYNVENPVFTEIKKPPLPDVGLGRISKLKSKISLNKAIEIVKEHLKLPHVRVATSHGPGFNNDDEIIKSIAVCAGSGSSVLRGVKADLYITGEMSHHEVLSAIHNGSSTAGSLSLRPRAVVDCKTLTTATRANSSSGSTIVSLSEVEIQTLGVSKPVSAAALCRHCAWSRFAVVETYLKHTAALGSDETTR</sequence>
<keyword evidence="5" id="KW-1185">Reference proteome</keyword>
<organism evidence="4 5">
    <name type="scientific">Acanthosepion pharaonis</name>
    <name type="common">Pharaoh cuttlefish</name>
    <name type="synonym">Sepia pharaonis</name>
    <dbReference type="NCBI Taxonomy" id="158019"/>
    <lineage>
        <taxon>Eukaryota</taxon>
        <taxon>Metazoa</taxon>
        <taxon>Spiralia</taxon>
        <taxon>Lophotrochozoa</taxon>
        <taxon>Mollusca</taxon>
        <taxon>Cephalopoda</taxon>
        <taxon>Coleoidea</taxon>
        <taxon>Decapodiformes</taxon>
        <taxon>Sepiida</taxon>
        <taxon>Sepiina</taxon>
        <taxon>Sepiidae</taxon>
        <taxon>Acanthosepion</taxon>
    </lineage>
</organism>
<dbReference type="GO" id="GO:0046872">
    <property type="term" value="F:metal ion binding"/>
    <property type="evidence" value="ECO:0007669"/>
    <property type="project" value="UniProtKB-KW"/>
</dbReference>
<feature type="binding site" evidence="3">
    <location>
        <position position="53"/>
    </location>
    <ligand>
        <name>a divalent metal cation</name>
        <dbReference type="ChEBI" id="CHEBI:60240"/>
        <label>1</label>
    </ligand>
</feature>
<comment type="similarity">
    <text evidence="1">Belongs to the GTP cyclohydrolase I type 2/NIF3 family.</text>
</comment>
<dbReference type="EMBL" id="CAHIKZ030004203">
    <property type="protein sequence ID" value="CAE1308573.1"/>
    <property type="molecule type" value="Genomic_DNA"/>
</dbReference>
<evidence type="ECO:0000256" key="2">
    <source>
        <dbReference type="ARBA" id="ARBA00019069"/>
    </source>
</evidence>
<name>A0A812DQR1_ACAPH</name>
<evidence type="ECO:0000256" key="1">
    <source>
        <dbReference type="ARBA" id="ARBA00006964"/>
    </source>
</evidence>
<dbReference type="FunFam" id="3.40.1390.30:FF:000001">
    <property type="entry name" value="GTP cyclohydrolase 1 type 2"/>
    <property type="match status" value="1"/>
</dbReference>
<comment type="caution">
    <text evidence="4">The sequence shown here is derived from an EMBL/GenBank/DDBJ whole genome shotgun (WGS) entry which is preliminary data.</text>
</comment>
<reference evidence="4" key="1">
    <citation type="submission" date="2021-01" db="EMBL/GenBank/DDBJ databases">
        <authorList>
            <person name="Li R."/>
            <person name="Bekaert M."/>
        </authorList>
    </citation>
    <scope>NUCLEOTIDE SEQUENCE</scope>
    <source>
        <strain evidence="4">Farmed</strain>
    </source>
</reference>
<gene>
    <name evidence="4" type="ORF">SPHA_60426</name>
</gene>
<dbReference type="PANTHER" id="PTHR13799:SF13">
    <property type="entry name" value="NIF3-LIKE PROTEIN 1"/>
    <property type="match status" value="1"/>
</dbReference>
<dbReference type="InterPro" id="IPR036069">
    <property type="entry name" value="DUF34/NIF3_sf"/>
</dbReference>
<dbReference type="Gene3D" id="3.40.1390.30">
    <property type="entry name" value="NIF3 (NGG1p interacting factor 3)-like"/>
    <property type="match status" value="2"/>
</dbReference>
<feature type="binding site" evidence="3">
    <location>
        <position position="91"/>
    </location>
    <ligand>
        <name>a divalent metal cation</name>
        <dbReference type="ChEBI" id="CHEBI:60240"/>
        <label>1</label>
    </ligand>
</feature>
<accession>A0A812DQR1</accession>
<dbReference type="Proteomes" id="UP000597762">
    <property type="component" value="Unassembled WGS sequence"/>
</dbReference>
<keyword evidence="3" id="KW-0479">Metal-binding</keyword>
<dbReference type="GO" id="GO:0005739">
    <property type="term" value="C:mitochondrion"/>
    <property type="evidence" value="ECO:0007669"/>
    <property type="project" value="TreeGrafter"/>
</dbReference>
<evidence type="ECO:0000313" key="4">
    <source>
        <dbReference type="EMBL" id="CAE1308573.1"/>
    </source>
</evidence>
<dbReference type="SUPFAM" id="SSF102705">
    <property type="entry name" value="NIF3 (NGG1p interacting factor 3)-like"/>
    <property type="match status" value="1"/>
</dbReference>
<dbReference type="PANTHER" id="PTHR13799">
    <property type="entry name" value="NGG1 INTERACTING FACTOR 3"/>
    <property type="match status" value="1"/>
</dbReference>
<protein>
    <recommendedName>
        <fullName evidence="2">NIF3-like protein 1</fullName>
    </recommendedName>
</protein>
<dbReference type="AlphaFoldDB" id="A0A812DQR1"/>
<dbReference type="Pfam" id="PF01784">
    <property type="entry name" value="DUF34_NIF3"/>
    <property type="match status" value="1"/>
</dbReference>
<dbReference type="InterPro" id="IPR002678">
    <property type="entry name" value="DUF34/NIF3"/>
</dbReference>
<evidence type="ECO:0000256" key="3">
    <source>
        <dbReference type="PIRSR" id="PIRSR602678-1"/>
    </source>
</evidence>
<dbReference type="NCBIfam" id="TIGR00486">
    <property type="entry name" value="YbgI_SA1388"/>
    <property type="match status" value="1"/>
</dbReference>
<proteinExistence type="inferred from homology"/>